<sequence>MAYSSRKLPKWKETRARARSTASCLLRSCRVSQTAATWAAVKEREGSGTNGVGTTGLLEPPRPPEPTALTLREFNAENAPKEPKDPRPPSPLMSAMLGCSARSRSATEDASLAGQAASEDSSVTAARCRWRAGGRGLKLARPRPPPGATQCRATPRGRPTEGRGFPIGWLRSVAMTTLSIIDRSANQWRAAAVVGGGSRYGRVDSVTEPGL</sequence>
<evidence type="ECO:0000313" key="3">
    <source>
        <dbReference type="Proteomes" id="UP000324222"/>
    </source>
</evidence>
<evidence type="ECO:0000256" key="1">
    <source>
        <dbReference type="SAM" id="MobiDB-lite"/>
    </source>
</evidence>
<name>A0A5B7IIQ8_PORTR</name>
<dbReference type="AlphaFoldDB" id="A0A5B7IIQ8"/>
<evidence type="ECO:0000313" key="2">
    <source>
        <dbReference type="EMBL" id="MPC83712.1"/>
    </source>
</evidence>
<feature type="region of interest" description="Disordered" evidence="1">
    <location>
        <begin position="136"/>
        <end position="165"/>
    </location>
</feature>
<accession>A0A5B7IIQ8</accession>
<feature type="region of interest" description="Disordered" evidence="1">
    <location>
        <begin position="40"/>
        <end position="123"/>
    </location>
</feature>
<reference evidence="2 3" key="1">
    <citation type="submission" date="2019-05" db="EMBL/GenBank/DDBJ databases">
        <title>Another draft genome of Portunus trituberculatus and its Hox gene families provides insights of decapod evolution.</title>
        <authorList>
            <person name="Jeong J.-H."/>
            <person name="Song I."/>
            <person name="Kim S."/>
            <person name="Choi T."/>
            <person name="Kim D."/>
            <person name="Ryu S."/>
            <person name="Kim W."/>
        </authorList>
    </citation>
    <scope>NUCLEOTIDE SEQUENCE [LARGE SCALE GENOMIC DNA]</scope>
    <source>
        <tissue evidence="2">Muscle</tissue>
    </source>
</reference>
<comment type="caution">
    <text evidence="2">The sequence shown here is derived from an EMBL/GenBank/DDBJ whole genome shotgun (WGS) entry which is preliminary data.</text>
</comment>
<proteinExistence type="predicted"/>
<keyword evidence="3" id="KW-1185">Reference proteome</keyword>
<organism evidence="2 3">
    <name type="scientific">Portunus trituberculatus</name>
    <name type="common">Swimming crab</name>
    <name type="synonym">Neptunus trituberculatus</name>
    <dbReference type="NCBI Taxonomy" id="210409"/>
    <lineage>
        <taxon>Eukaryota</taxon>
        <taxon>Metazoa</taxon>
        <taxon>Ecdysozoa</taxon>
        <taxon>Arthropoda</taxon>
        <taxon>Crustacea</taxon>
        <taxon>Multicrustacea</taxon>
        <taxon>Malacostraca</taxon>
        <taxon>Eumalacostraca</taxon>
        <taxon>Eucarida</taxon>
        <taxon>Decapoda</taxon>
        <taxon>Pleocyemata</taxon>
        <taxon>Brachyura</taxon>
        <taxon>Eubrachyura</taxon>
        <taxon>Portunoidea</taxon>
        <taxon>Portunidae</taxon>
        <taxon>Portuninae</taxon>
        <taxon>Portunus</taxon>
    </lineage>
</organism>
<gene>
    <name evidence="2" type="ORF">E2C01_078427</name>
</gene>
<protein>
    <submittedName>
        <fullName evidence="2">Uncharacterized protein</fullName>
    </submittedName>
</protein>
<dbReference type="EMBL" id="VSRR010063243">
    <property type="protein sequence ID" value="MPC83712.1"/>
    <property type="molecule type" value="Genomic_DNA"/>
</dbReference>
<dbReference type="Proteomes" id="UP000324222">
    <property type="component" value="Unassembled WGS sequence"/>
</dbReference>